<evidence type="ECO:0000256" key="2">
    <source>
        <dbReference type="ARBA" id="ARBA00022448"/>
    </source>
</evidence>
<comment type="caution">
    <text evidence="3">The sequence shown here is derived from an EMBL/GenBank/DDBJ whole genome shotgun (WGS) entry which is preliminary data.</text>
</comment>
<dbReference type="Proteomes" id="UP001412067">
    <property type="component" value="Unassembled WGS sequence"/>
</dbReference>
<dbReference type="EMBL" id="JBBWWR010000004">
    <property type="protein sequence ID" value="KAK8968201.1"/>
    <property type="molecule type" value="Genomic_DNA"/>
</dbReference>
<sequence length="87" mass="9930">MRCLFLPLDGVGVIKGAIHFGILHQDPLYQFVLLVQYALPPAMNMALRIYSSPVFSINVFSWQPSQTSQTGTFFVLVKHRKFVQNLF</sequence>
<keyword evidence="4" id="KW-1185">Reference proteome</keyword>
<dbReference type="PANTHER" id="PTHR31651:SF33">
    <property type="entry name" value="PROTEIN PIN-LIKES 1"/>
    <property type="match status" value="1"/>
</dbReference>
<evidence type="ECO:0000256" key="1">
    <source>
        <dbReference type="ARBA" id="ARBA00004308"/>
    </source>
</evidence>
<comment type="subcellular location">
    <subcellularLocation>
        <location evidence="1">Endomembrane system</location>
    </subcellularLocation>
</comment>
<organism evidence="3 4">
    <name type="scientific">Platanthera guangdongensis</name>
    <dbReference type="NCBI Taxonomy" id="2320717"/>
    <lineage>
        <taxon>Eukaryota</taxon>
        <taxon>Viridiplantae</taxon>
        <taxon>Streptophyta</taxon>
        <taxon>Embryophyta</taxon>
        <taxon>Tracheophyta</taxon>
        <taxon>Spermatophyta</taxon>
        <taxon>Magnoliopsida</taxon>
        <taxon>Liliopsida</taxon>
        <taxon>Asparagales</taxon>
        <taxon>Orchidaceae</taxon>
        <taxon>Orchidoideae</taxon>
        <taxon>Orchideae</taxon>
        <taxon>Orchidinae</taxon>
        <taxon>Platanthera</taxon>
    </lineage>
</organism>
<gene>
    <name evidence="3" type="ORF">KSP40_PGU014291</name>
</gene>
<protein>
    <submittedName>
        <fullName evidence="3">Uncharacterized protein</fullName>
    </submittedName>
</protein>
<evidence type="ECO:0000313" key="4">
    <source>
        <dbReference type="Proteomes" id="UP001412067"/>
    </source>
</evidence>
<accession>A0ABR2MW62</accession>
<keyword evidence="2" id="KW-0813">Transport</keyword>
<evidence type="ECO:0000313" key="3">
    <source>
        <dbReference type="EMBL" id="KAK8968201.1"/>
    </source>
</evidence>
<dbReference type="PANTHER" id="PTHR31651">
    <property type="match status" value="1"/>
</dbReference>
<proteinExistence type="predicted"/>
<reference evidence="3 4" key="1">
    <citation type="journal article" date="2022" name="Nat. Plants">
        <title>Genomes of leafy and leafless Platanthera orchids illuminate the evolution of mycoheterotrophy.</title>
        <authorList>
            <person name="Li M.H."/>
            <person name="Liu K.W."/>
            <person name="Li Z."/>
            <person name="Lu H.C."/>
            <person name="Ye Q.L."/>
            <person name="Zhang D."/>
            <person name="Wang J.Y."/>
            <person name="Li Y.F."/>
            <person name="Zhong Z.M."/>
            <person name="Liu X."/>
            <person name="Yu X."/>
            <person name="Liu D.K."/>
            <person name="Tu X.D."/>
            <person name="Liu B."/>
            <person name="Hao Y."/>
            <person name="Liao X.Y."/>
            <person name="Jiang Y.T."/>
            <person name="Sun W.H."/>
            <person name="Chen J."/>
            <person name="Chen Y.Q."/>
            <person name="Ai Y."/>
            <person name="Zhai J.W."/>
            <person name="Wu S.S."/>
            <person name="Zhou Z."/>
            <person name="Hsiao Y.Y."/>
            <person name="Wu W.L."/>
            <person name="Chen Y.Y."/>
            <person name="Lin Y.F."/>
            <person name="Hsu J.L."/>
            <person name="Li C.Y."/>
            <person name="Wang Z.W."/>
            <person name="Zhao X."/>
            <person name="Zhong W.Y."/>
            <person name="Ma X.K."/>
            <person name="Ma L."/>
            <person name="Huang J."/>
            <person name="Chen G.Z."/>
            <person name="Huang M.Z."/>
            <person name="Huang L."/>
            <person name="Peng D.H."/>
            <person name="Luo Y.B."/>
            <person name="Zou S.Q."/>
            <person name="Chen S.P."/>
            <person name="Lan S."/>
            <person name="Tsai W.C."/>
            <person name="Van de Peer Y."/>
            <person name="Liu Z.J."/>
        </authorList>
    </citation>
    <scope>NUCLEOTIDE SEQUENCE [LARGE SCALE GENOMIC DNA]</scope>
    <source>
        <tissue evidence="3">Flower</tissue>
    </source>
</reference>
<dbReference type="InterPro" id="IPR045033">
    <property type="entry name" value="PILS1/3/4/5/7"/>
</dbReference>
<name>A0ABR2MW62_9ASPA</name>